<dbReference type="EMBL" id="JACHHN010000011">
    <property type="protein sequence ID" value="MBB5193471.1"/>
    <property type="molecule type" value="Genomic_DNA"/>
</dbReference>
<dbReference type="PROSITE" id="PS51257">
    <property type="entry name" value="PROKAR_LIPOPROTEIN"/>
    <property type="match status" value="1"/>
</dbReference>
<dbReference type="RefSeq" id="WP_184103109.1">
    <property type="nucleotide sequence ID" value="NZ_JACHHN010000011.1"/>
</dbReference>
<comment type="subcellular location">
    <subcellularLocation>
        <location evidence="1">Cell envelope</location>
    </subcellularLocation>
</comment>
<protein>
    <submittedName>
        <fullName evidence="9">Membrane fusion protein (Multidrug efflux system)</fullName>
    </submittedName>
</protein>
<accession>A0A840RN06</accession>
<evidence type="ECO:0000313" key="9">
    <source>
        <dbReference type="EMBL" id="MBB5193471.1"/>
    </source>
</evidence>
<comment type="similarity">
    <text evidence="2">Belongs to the membrane fusion protein (MFP) (TC 8.A.1) family.</text>
</comment>
<feature type="domain" description="Multidrug resistance protein MdtA-like beta-barrel" evidence="7">
    <location>
        <begin position="215"/>
        <end position="303"/>
    </location>
</feature>
<evidence type="ECO:0000256" key="2">
    <source>
        <dbReference type="ARBA" id="ARBA00009477"/>
    </source>
</evidence>
<dbReference type="Gene3D" id="2.40.30.170">
    <property type="match status" value="1"/>
</dbReference>
<feature type="signal peptide" evidence="4">
    <location>
        <begin position="1"/>
        <end position="19"/>
    </location>
</feature>
<keyword evidence="10" id="KW-1185">Reference proteome</keyword>
<dbReference type="InterPro" id="IPR058625">
    <property type="entry name" value="MdtA-like_BSH"/>
</dbReference>
<dbReference type="Gene3D" id="2.40.420.20">
    <property type="match status" value="1"/>
</dbReference>
<name>A0A840RN06_9NEIS</name>
<evidence type="ECO:0000259" key="5">
    <source>
        <dbReference type="Pfam" id="PF25876"/>
    </source>
</evidence>
<feature type="domain" description="Multidrug resistance protein MdtA-like C-terminal permuted SH3" evidence="8">
    <location>
        <begin position="308"/>
        <end position="370"/>
    </location>
</feature>
<evidence type="ECO:0000259" key="8">
    <source>
        <dbReference type="Pfam" id="PF25967"/>
    </source>
</evidence>
<proteinExistence type="inferred from homology"/>
<dbReference type="PANTHER" id="PTHR30158">
    <property type="entry name" value="ACRA/E-RELATED COMPONENT OF DRUG EFFLUX TRANSPORTER"/>
    <property type="match status" value="1"/>
</dbReference>
<dbReference type="GO" id="GO:0046677">
    <property type="term" value="P:response to antibiotic"/>
    <property type="evidence" value="ECO:0007669"/>
    <property type="project" value="TreeGrafter"/>
</dbReference>
<dbReference type="AlphaFoldDB" id="A0A840RN06"/>
<dbReference type="Pfam" id="PF25876">
    <property type="entry name" value="HH_MFP_RND"/>
    <property type="match status" value="1"/>
</dbReference>
<dbReference type="NCBIfam" id="TIGR01730">
    <property type="entry name" value="RND_mfp"/>
    <property type="match status" value="1"/>
</dbReference>
<keyword evidence="3" id="KW-0175">Coiled coil</keyword>
<dbReference type="InterPro" id="IPR058627">
    <property type="entry name" value="MdtA-like_C"/>
</dbReference>
<feature type="chain" id="PRO_5032933669" evidence="4">
    <location>
        <begin position="20"/>
        <end position="391"/>
    </location>
</feature>
<dbReference type="SUPFAM" id="SSF111369">
    <property type="entry name" value="HlyD-like secretion proteins"/>
    <property type="match status" value="1"/>
</dbReference>
<dbReference type="Proteomes" id="UP000543030">
    <property type="component" value="Unassembled WGS sequence"/>
</dbReference>
<feature type="domain" description="Multidrug resistance protein MdtA-like barrel-sandwich hybrid" evidence="6">
    <location>
        <begin position="68"/>
        <end position="211"/>
    </location>
</feature>
<dbReference type="GO" id="GO:0005886">
    <property type="term" value="C:plasma membrane"/>
    <property type="evidence" value="ECO:0007669"/>
    <property type="project" value="UniProtKB-SubCell"/>
</dbReference>
<dbReference type="Pfam" id="PF25917">
    <property type="entry name" value="BSH_RND"/>
    <property type="match status" value="1"/>
</dbReference>
<dbReference type="Gene3D" id="1.10.287.470">
    <property type="entry name" value="Helix hairpin bin"/>
    <property type="match status" value="1"/>
</dbReference>
<dbReference type="Pfam" id="PF25967">
    <property type="entry name" value="RND-MFP_C"/>
    <property type="match status" value="1"/>
</dbReference>
<dbReference type="FunFam" id="2.40.420.20:FF:000001">
    <property type="entry name" value="Efflux RND transporter periplasmic adaptor subunit"/>
    <property type="match status" value="1"/>
</dbReference>
<dbReference type="InterPro" id="IPR058624">
    <property type="entry name" value="MdtA-like_HH"/>
</dbReference>
<evidence type="ECO:0000256" key="1">
    <source>
        <dbReference type="ARBA" id="ARBA00004196"/>
    </source>
</evidence>
<organism evidence="9 10">
    <name type="scientific">Silvimonas terrae</name>
    <dbReference type="NCBI Taxonomy" id="300266"/>
    <lineage>
        <taxon>Bacteria</taxon>
        <taxon>Pseudomonadati</taxon>
        <taxon>Pseudomonadota</taxon>
        <taxon>Betaproteobacteria</taxon>
        <taxon>Neisseriales</taxon>
        <taxon>Chitinibacteraceae</taxon>
        <taxon>Silvimonas</taxon>
    </lineage>
</organism>
<dbReference type="PANTHER" id="PTHR30158:SF3">
    <property type="entry name" value="MULTIDRUG EFFLUX PUMP SUBUNIT ACRA-RELATED"/>
    <property type="match status" value="1"/>
</dbReference>
<evidence type="ECO:0000256" key="4">
    <source>
        <dbReference type="SAM" id="SignalP"/>
    </source>
</evidence>
<evidence type="ECO:0000259" key="7">
    <source>
        <dbReference type="Pfam" id="PF25944"/>
    </source>
</evidence>
<evidence type="ECO:0000256" key="3">
    <source>
        <dbReference type="SAM" id="Coils"/>
    </source>
</evidence>
<dbReference type="Pfam" id="PF25944">
    <property type="entry name" value="Beta-barrel_RND"/>
    <property type="match status" value="1"/>
</dbReference>
<reference evidence="9 10" key="1">
    <citation type="submission" date="2020-08" db="EMBL/GenBank/DDBJ databases">
        <title>Genomic Encyclopedia of Type Strains, Phase IV (KMG-IV): sequencing the most valuable type-strain genomes for metagenomic binning, comparative biology and taxonomic classification.</title>
        <authorList>
            <person name="Goeker M."/>
        </authorList>
    </citation>
    <scope>NUCLEOTIDE SEQUENCE [LARGE SCALE GENOMIC DNA]</scope>
    <source>
        <strain evidence="9 10">DSM 18233</strain>
    </source>
</reference>
<dbReference type="InterPro" id="IPR006143">
    <property type="entry name" value="RND_pump_MFP"/>
</dbReference>
<dbReference type="GO" id="GO:0022857">
    <property type="term" value="F:transmembrane transporter activity"/>
    <property type="evidence" value="ECO:0007669"/>
    <property type="project" value="InterPro"/>
</dbReference>
<evidence type="ECO:0000259" key="6">
    <source>
        <dbReference type="Pfam" id="PF25917"/>
    </source>
</evidence>
<gene>
    <name evidence="9" type="ORF">HNQ50_004228</name>
</gene>
<feature type="coiled-coil region" evidence="3">
    <location>
        <begin position="147"/>
        <end position="174"/>
    </location>
</feature>
<sequence length="391" mass="40675">MRANTNRFHLRLTTLAALAAVSVLSACGDKPAAGAGAAGQAPEVGVVTIASQNLPLSVELPGRVNPVRVAEVRARAAGIVLKQTFVEGSDVKAGQVLFRIDPAPLQATFDSATAAVAKADATLAQNKLQESRYRELAPVQAVSKQDYDNAQIAVKQAEADLASAKAAQQTARLNLGYTTVTSPISGRVGKAQVTEGALVGQGDATLMATVTQTDPIYVDVTQSSTEVLRLRRSLQTGKVKGVDGAVPVKLVLEDGSIYPQAGKLLFSDITVDQTTGMVTLRAEFPNPNHDLLPGMYVRARLSQAVQDNALTVPQMGVQRTSSGDATVMLVNQEGKVEVRPVVADTAIGNVWVVTKGLSAGDKVIVSGLQKIKPGVAVKTVDANASAPAAAK</sequence>
<dbReference type="Gene3D" id="2.40.50.100">
    <property type="match status" value="1"/>
</dbReference>
<feature type="domain" description="Multidrug resistance protein MdtA-like alpha-helical hairpin" evidence="5">
    <location>
        <begin position="110"/>
        <end position="178"/>
    </location>
</feature>
<dbReference type="InterPro" id="IPR058626">
    <property type="entry name" value="MdtA-like_b-barrel"/>
</dbReference>
<keyword evidence="4" id="KW-0732">Signal</keyword>
<comment type="caution">
    <text evidence="9">The sequence shown here is derived from an EMBL/GenBank/DDBJ whole genome shotgun (WGS) entry which is preliminary data.</text>
</comment>
<evidence type="ECO:0000313" key="10">
    <source>
        <dbReference type="Proteomes" id="UP000543030"/>
    </source>
</evidence>